<dbReference type="SUPFAM" id="SSF82704">
    <property type="entry name" value="AlbA-like"/>
    <property type="match status" value="1"/>
</dbReference>
<name>A0A7J3XZY8_9CREN</name>
<evidence type="ECO:0000259" key="1">
    <source>
        <dbReference type="Pfam" id="PF01918"/>
    </source>
</evidence>
<dbReference type="AlphaFoldDB" id="A0A7J3XZY8"/>
<feature type="domain" description="DNA/RNA-binding protein Alba-like" evidence="1">
    <location>
        <begin position="6"/>
        <end position="58"/>
    </location>
</feature>
<dbReference type="Gene3D" id="3.30.110.20">
    <property type="entry name" value="Alba-like domain"/>
    <property type="match status" value="1"/>
</dbReference>
<dbReference type="GO" id="GO:0003677">
    <property type="term" value="F:DNA binding"/>
    <property type="evidence" value="ECO:0007669"/>
    <property type="project" value="UniProtKB-KW"/>
</dbReference>
<sequence>MRRNSLDDYVVEAIVGFQEGPGLVVIRGRGPYISKAVDVYNELAKRLGDGLELVKVEIGSERVRGRIFSYISISLRKKF</sequence>
<protein>
    <submittedName>
        <fullName evidence="2">DNA-binding protein</fullName>
    </submittedName>
</protein>
<evidence type="ECO:0000313" key="2">
    <source>
        <dbReference type="EMBL" id="HHP68304.1"/>
    </source>
</evidence>
<dbReference type="InterPro" id="IPR002775">
    <property type="entry name" value="DNA/RNA-bd_Alba-like"/>
</dbReference>
<gene>
    <name evidence="2" type="ORF">ENM60_05930</name>
</gene>
<dbReference type="EMBL" id="DRYK01000078">
    <property type="protein sequence ID" value="HHP68304.1"/>
    <property type="molecule type" value="Genomic_DNA"/>
</dbReference>
<dbReference type="Pfam" id="PF01918">
    <property type="entry name" value="Alba"/>
    <property type="match status" value="1"/>
</dbReference>
<accession>A0A7J3XZY8</accession>
<reference evidence="2" key="1">
    <citation type="journal article" date="2020" name="mSystems">
        <title>Genome- and Community-Level Interaction Insights into Carbon Utilization and Element Cycling Functions of Hydrothermarchaeota in Hydrothermal Sediment.</title>
        <authorList>
            <person name="Zhou Z."/>
            <person name="Liu Y."/>
            <person name="Xu W."/>
            <person name="Pan J."/>
            <person name="Luo Z.H."/>
            <person name="Li M."/>
        </authorList>
    </citation>
    <scope>NUCLEOTIDE SEQUENCE [LARGE SCALE GENOMIC DNA]</scope>
    <source>
        <strain evidence="2">SpSt-110</strain>
    </source>
</reference>
<comment type="caution">
    <text evidence="2">The sequence shown here is derived from an EMBL/GenBank/DDBJ whole genome shotgun (WGS) entry which is preliminary data.</text>
</comment>
<organism evidence="2">
    <name type="scientific">Thermogladius calderae</name>
    <dbReference type="NCBI Taxonomy" id="1200300"/>
    <lineage>
        <taxon>Archaea</taxon>
        <taxon>Thermoproteota</taxon>
        <taxon>Thermoprotei</taxon>
        <taxon>Desulfurococcales</taxon>
        <taxon>Desulfurococcaceae</taxon>
        <taxon>Thermogladius</taxon>
    </lineage>
</organism>
<keyword evidence="2" id="KW-0238">DNA-binding</keyword>
<proteinExistence type="predicted"/>
<dbReference type="InterPro" id="IPR036882">
    <property type="entry name" value="Alba-like_dom_sf"/>
</dbReference>